<evidence type="ECO:0000313" key="3">
    <source>
        <dbReference type="Proteomes" id="UP000373149"/>
    </source>
</evidence>
<sequence>MAFGAVQPTGDMATRWPRFGVVLPGGLWSLHAASSSRSRGGSQLTAGSVDGARGAADAFGYDRSRVVPAVELVDCGVAFARGQGLRRITGDRALDRYLIGLGGLVAGPLALPSTFEADQMALLVAAEVLGEWVAVAACRAVSGGLVAGQAEALAVACNGVAGSPGMPVDGEVAVPSAEQGFYLLTLLGGVHPASFRLPVAR</sequence>
<comment type="caution">
    <text evidence="2">The sequence shown here is derived from an EMBL/GenBank/DDBJ whole genome shotgun (WGS) entry which is preliminary data.</text>
</comment>
<dbReference type="EMBL" id="VMNX01000001">
    <property type="protein sequence ID" value="MPY47081.1"/>
    <property type="molecule type" value="Genomic_DNA"/>
</dbReference>
<accession>A0A5N8WIC0</accession>
<keyword evidence="3" id="KW-1185">Reference proteome</keyword>
<protein>
    <submittedName>
        <fullName evidence="2">Uncharacterized protein</fullName>
    </submittedName>
</protein>
<evidence type="ECO:0000313" key="1">
    <source>
        <dbReference type="EMBL" id="MPY47081.1"/>
    </source>
</evidence>
<name>A0A5N8WIC0_9ACTN</name>
<dbReference type="Proteomes" id="UP000373149">
    <property type="component" value="Unassembled WGS sequence"/>
</dbReference>
<reference evidence="2 3" key="1">
    <citation type="submission" date="2019-09" db="EMBL/GenBank/DDBJ databases">
        <authorList>
            <person name="Duangmal K."/>
            <person name="Teo W.F.A."/>
            <person name="Lipun K."/>
        </authorList>
    </citation>
    <scope>NUCLEOTIDE SEQUENCE [LARGE SCALE GENOMIC DNA]</scope>
    <source>
        <strain evidence="2 3">K1PN6</strain>
    </source>
</reference>
<dbReference type="AlphaFoldDB" id="A0A5N8WIC0"/>
<dbReference type="EMBL" id="VMNX01000001">
    <property type="protein sequence ID" value="MPY47220.1"/>
    <property type="molecule type" value="Genomic_DNA"/>
</dbReference>
<evidence type="ECO:0000313" key="2">
    <source>
        <dbReference type="EMBL" id="MPY47220.1"/>
    </source>
</evidence>
<dbReference type="RefSeq" id="WP_194235928.1">
    <property type="nucleotide sequence ID" value="NZ_VMNX01000001.1"/>
</dbReference>
<gene>
    <name evidence="1" type="ORF">FPZ41_00200</name>
    <name evidence="2" type="ORF">FPZ41_00905</name>
</gene>
<organism evidence="2 3">
    <name type="scientific">Streptomyces acidicola</name>
    <dbReference type="NCBI Taxonomy" id="2596892"/>
    <lineage>
        <taxon>Bacteria</taxon>
        <taxon>Bacillati</taxon>
        <taxon>Actinomycetota</taxon>
        <taxon>Actinomycetes</taxon>
        <taxon>Kitasatosporales</taxon>
        <taxon>Streptomycetaceae</taxon>
        <taxon>Streptomyces</taxon>
    </lineage>
</organism>
<proteinExistence type="predicted"/>